<evidence type="ECO:0000256" key="3">
    <source>
        <dbReference type="RuleBase" id="RU000389"/>
    </source>
</evidence>
<dbReference type="Gene3D" id="3.30.700.10">
    <property type="entry name" value="Glycoprotein, Type 4 Pilin"/>
    <property type="match status" value="1"/>
</dbReference>
<dbReference type="PROSITE" id="PS00409">
    <property type="entry name" value="PROKAR_NTER_METHYL"/>
    <property type="match status" value="1"/>
</dbReference>
<sequence>MPAPNLAHIIFYKGIFTKIQSAFISLKFVKKGFTLIELMIVIAIVAILATVAVPSYQNYTKKAAVSELLQASAPLRSEVELCIYNTGKAENCSGGQNGIQADVADASKQKYVKSTAVKGGVITVTGKGSLDKISYTLTASGTAASGVSWNAACGNNADIFPAGFCS</sequence>
<evidence type="ECO:0000256" key="4">
    <source>
        <dbReference type="SAM" id="Phobius"/>
    </source>
</evidence>
<keyword evidence="4" id="KW-0472">Membrane</keyword>
<dbReference type="NCBIfam" id="TIGR02532">
    <property type="entry name" value="IV_pilin_GFxxxE"/>
    <property type="match status" value="1"/>
</dbReference>
<keyword evidence="2" id="KW-0488">Methylation</keyword>
<dbReference type="PANTHER" id="PTHR30093:SF34">
    <property type="entry name" value="PREPILIN PEPTIDASE-DEPENDENT PROTEIN D"/>
    <property type="match status" value="1"/>
</dbReference>
<evidence type="ECO:0000313" key="5">
    <source>
        <dbReference type="EMBL" id="AAF89188.1"/>
    </source>
</evidence>
<evidence type="ECO:0000256" key="1">
    <source>
        <dbReference type="ARBA" id="ARBA00005233"/>
    </source>
</evidence>
<dbReference type="InterPro" id="IPR045584">
    <property type="entry name" value="Pilin-like"/>
</dbReference>
<dbReference type="InterPro" id="IPR001082">
    <property type="entry name" value="Pilin"/>
</dbReference>
<reference evidence="5" key="1">
    <citation type="submission" date="2000-05" db="EMBL/GenBank/DDBJ databases">
        <title>Cloning and characterization of a new type IV fimbriae gene cluster of Actinobacillus actinomycetemcomitans.</title>
        <authorList>
            <person name="Wu H."/>
            <person name="Fives-Taylor P.M."/>
        </authorList>
    </citation>
    <scope>NUCLEOTIDE SEQUENCE</scope>
    <source>
        <strain evidence="5">SUNY465</strain>
    </source>
</reference>
<dbReference type="AlphaFoldDB" id="Q9JRN0"/>
<feature type="transmembrane region" description="Helical" evidence="4">
    <location>
        <begin position="33"/>
        <end position="53"/>
    </location>
</feature>
<dbReference type="PANTHER" id="PTHR30093">
    <property type="entry name" value="GENERAL SECRETION PATHWAY PROTEIN G"/>
    <property type="match status" value="1"/>
</dbReference>
<evidence type="ECO:0000256" key="2">
    <source>
        <dbReference type="ARBA" id="ARBA00022481"/>
    </source>
</evidence>
<dbReference type="Pfam" id="PF07963">
    <property type="entry name" value="N_methyl"/>
    <property type="match status" value="1"/>
</dbReference>
<keyword evidence="4" id="KW-0812">Transmembrane</keyword>
<name>Q9JRN0_AGGAC</name>
<comment type="similarity">
    <text evidence="1 3">Belongs to the N-Me-Phe pilin family.</text>
</comment>
<dbReference type="GO" id="GO:0043107">
    <property type="term" value="P:type IV pilus-dependent motility"/>
    <property type="evidence" value="ECO:0007669"/>
    <property type="project" value="TreeGrafter"/>
</dbReference>
<proteinExistence type="inferred from homology"/>
<dbReference type="Pfam" id="PF00114">
    <property type="entry name" value="Pilin"/>
    <property type="match status" value="1"/>
</dbReference>
<dbReference type="SUPFAM" id="SSF54523">
    <property type="entry name" value="Pili subunits"/>
    <property type="match status" value="1"/>
</dbReference>
<keyword evidence="3" id="KW-0281">Fimbrium</keyword>
<dbReference type="GO" id="GO:0044096">
    <property type="term" value="C:type IV pilus"/>
    <property type="evidence" value="ECO:0007669"/>
    <property type="project" value="TreeGrafter"/>
</dbReference>
<dbReference type="InterPro" id="IPR012902">
    <property type="entry name" value="N_methyl_site"/>
</dbReference>
<organism evidence="5">
    <name type="scientific">Aggregatibacter actinomycetemcomitans</name>
    <name type="common">Actinobacillus actinomycetemcomitans</name>
    <name type="synonym">Haemophilus actinomycetemcomitans</name>
    <dbReference type="NCBI Taxonomy" id="714"/>
    <lineage>
        <taxon>Bacteria</taxon>
        <taxon>Pseudomonadati</taxon>
        <taxon>Pseudomonadota</taxon>
        <taxon>Gammaproteobacteria</taxon>
        <taxon>Pasteurellales</taxon>
        <taxon>Pasteurellaceae</taxon>
        <taxon>Aggregatibacter</taxon>
    </lineage>
</organism>
<dbReference type="EMBL" id="AF268318">
    <property type="protein sequence ID" value="AAF89188.1"/>
    <property type="molecule type" value="Genomic_DNA"/>
</dbReference>
<keyword evidence="4" id="KW-1133">Transmembrane helix</keyword>
<dbReference type="GO" id="GO:0007155">
    <property type="term" value="P:cell adhesion"/>
    <property type="evidence" value="ECO:0007669"/>
    <property type="project" value="InterPro"/>
</dbReference>
<accession>Q9JRN0</accession>
<protein>
    <submittedName>
        <fullName evidence="5">Putative fimbrial subunit PilA</fullName>
    </submittedName>
</protein>